<dbReference type="InterPro" id="IPR010708">
    <property type="entry name" value="5'(3')-deoxyribonucleotidase"/>
</dbReference>
<dbReference type="Gene3D" id="3.40.50.1000">
    <property type="entry name" value="HAD superfamily/HAD-like"/>
    <property type="match status" value="1"/>
</dbReference>
<dbReference type="Pfam" id="PF06941">
    <property type="entry name" value="NT5C"/>
    <property type="match status" value="1"/>
</dbReference>
<dbReference type="PANTHER" id="PTHR35134">
    <property type="entry name" value="NUCLEOTIDASE YQFW-RELATED"/>
    <property type="match status" value="1"/>
</dbReference>
<dbReference type="GO" id="GO:0008253">
    <property type="term" value="F:5'-nucleotidase activity"/>
    <property type="evidence" value="ECO:0007669"/>
    <property type="project" value="InterPro"/>
</dbReference>
<dbReference type="Proteomes" id="UP000054107">
    <property type="component" value="Unassembled WGS sequence"/>
</dbReference>
<dbReference type="STRING" id="35722.A0A0B7NIX0"/>
<gene>
    <name evidence="3" type="primary">PARPA_09651.1 scaffold 37756</name>
</gene>
<dbReference type="InterPro" id="IPR036412">
    <property type="entry name" value="HAD-like_sf"/>
</dbReference>
<sequence>MHSKEARKVIAVDLDQTLAHTLESLVEWHNDTYGTDFSVADFTTYEYWEIWGGTREESCMKIRDFYDSIHFDRIQPIQDFALEALKMLKRRHFTLVIITSRQQFVAEKTKRFVDKHYPDLSDSEQLEYVSKPKSVICQEIGVDVLIDDSLEHAFDCSALGIDVLLYDRQGQYLWNHDDVLRKKHAQHSAPTLTSTSKRLYHQTPRELSKNMHRMTSWKEIIAQFPKPSSPLRFCYIANDSQQDEEDDEDEDEEEEEEPEHYFDNPHYYRFETIEVEEMSEEEDYPLYRDSRVWV</sequence>
<dbReference type="InterPro" id="IPR052419">
    <property type="entry name" value="5_3-deoxyribonucleotidase-like"/>
</dbReference>
<dbReference type="AlphaFoldDB" id="A0A0B7NIX0"/>
<protein>
    <submittedName>
        <fullName evidence="3">Uncharacterized protein</fullName>
    </submittedName>
</protein>
<dbReference type="EMBL" id="LN732270">
    <property type="protein sequence ID" value="CEP15434.1"/>
    <property type="molecule type" value="Genomic_DNA"/>
</dbReference>
<evidence type="ECO:0000313" key="3">
    <source>
        <dbReference type="EMBL" id="CEP15434.1"/>
    </source>
</evidence>
<accession>A0A0B7NIX0</accession>
<proteinExistence type="predicted"/>
<keyword evidence="4" id="KW-1185">Reference proteome</keyword>
<evidence type="ECO:0000256" key="2">
    <source>
        <dbReference type="SAM" id="MobiDB-lite"/>
    </source>
</evidence>
<organism evidence="3 4">
    <name type="scientific">Parasitella parasitica</name>
    <dbReference type="NCBI Taxonomy" id="35722"/>
    <lineage>
        <taxon>Eukaryota</taxon>
        <taxon>Fungi</taxon>
        <taxon>Fungi incertae sedis</taxon>
        <taxon>Mucoromycota</taxon>
        <taxon>Mucoromycotina</taxon>
        <taxon>Mucoromycetes</taxon>
        <taxon>Mucorales</taxon>
        <taxon>Mucorineae</taxon>
        <taxon>Mucoraceae</taxon>
        <taxon>Parasitella</taxon>
    </lineage>
</organism>
<evidence type="ECO:0000256" key="1">
    <source>
        <dbReference type="PIRSR" id="PIRSR610708-1"/>
    </source>
</evidence>
<feature type="active site" description="Nucleophile" evidence="1">
    <location>
        <position position="13"/>
    </location>
</feature>
<name>A0A0B7NIX0_9FUNG</name>
<dbReference type="PANTHER" id="PTHR35134:SF2">
    <property type="entry name" value="NUCLEOTIDASE YQFW-RELATED"/>
    <property type="match status" value="1"/>
</dbReference>
<feature type="region of interest" description="Disordered" evidence="2">
    <location>
        <begin position="240"/>
        <end position="265"/>
    </location>
</feature>
<feature type="compositionally biased region" description="Acidic residues" evidence="2">
    <location>
        <begin position="241"/>
        <end position="258"/>
    </location>
</feature>
<dbReference type="SUPFAM" id="SSF56784">
    <property type="entry name" value="HAD-like"/>
    <property type="match status" value="1"/>
</dbReference>
<evidence type="ECO:0000313" key="4">
    <source>
        <dbReference type="Proteomes" id="UP000054107"/>
    </source>
</evidence>
<dbReference type="OrthoDB" id="10248475at2759"/>
<reference evidence="3 4" key="1">
    <citation type="submission" date="2014-09" db="EMBL/GenBank/DDBJ databases">
        <authorList>
            <person name="Ellenberger Sabrina"/>
        </authorList>
    </citation>
    <scope>NUCLEOTIDE SEQUENCE [LARGE SCALE GENOMIC DNA]</scope>
    <source>
        <strain evidence="3 4">CBS 412.66</strain>
    </source>
</reference>
<feature type="active site" description="Proton donor" evidence="1">
    <location>
        <position position="15"/>
    </location>
</feature>
<dbReference type="InterPro" id="IPR023214">
    <property type="entry name" value="HAD_sf"/>
</dbReference>
<dbReference type="GO" id="GO:0009264">
    <property type="term" value="P:deoxyribonucleotide catabolic process"/>
    <property type="evidence" value="ECO:0007669"/>
    <property type="project" value="InterPro"/>
</dbReference>